<evidence type="ECO:0000313" key="2">
    <source>
        <dbReference type="Proteomes" id="UP000034050"/>
    </source>
</evidence>
<name>A0A0G1CKA6_9BACT</name>
<protein>
    <submittedName>
        <fullName evidence="1">Uncharacterized protein</fullName>
    </submittedName>
</protein>
<dbReference type="EMBL" id="LCFD01000014">
    <property type="protein sequence ID" value="KKS85917.1"/>
    <property type="molecule type" value="Genomic_DNA"/>
</dbReference>
<proteinExistence type="predicted"/>
<sequence length="131" mass="14398">MVSRIEPIKAVPNPTTLKSGVKLAASMSIKALIMKVNSPNVSKLTGRVNKSSSGFTNTFTKPMTMTASRAVLKSLISIPGVMRETINRARALMNHLMTIFSMYQKYTTVTQTCNSLYHFTPGMKYACNPGF</sequence>
<organism evidence="1 2">
    <name type="scientific">Candidatus Gottesmanbacteria bacterium GW2011_GWB1_43_11</name>
    <dbReference type="NCBI Taxonomy" id="1618446"/>
    <lineage>
        <taxon>Bacteria</taxon>
        <taxon>Candidatus Gottesmaniibacteriota</taxon>
    </lineage>
</organism>
<evidence type="ECO:0000313" key="1">
    <source>
        <dbReference type="EMBL" id="KKS85917.1"/>
    </source>
</evidence>
<dbReference type="AlphaFoldDB" id="A0A0G1CKA6"/>
<comment type="caution">
    <text evidence="1">The sequence shown here is derived from an EMBL/GenBank/DDBJ whole genome shotgun (WGS) entry which is preliminary data.</text>
</comment>
<dbReference type="Proteomes" id="UP000034050">
    <property type="component" value="Unassembled WGS sequence"/>
</dbReference>
<dbReference type="STRING" id="1618446.UV61_C0014G0017"/>
<accession>A0A0G1CKA6</accession>
<reference evidence="1 2" key="1">
    <citation type="journal article" date="2015" name="Nature">
        <title>rRNA introns, odd ribosomes, and small enigmatic genomes across a large radiation of phyla.</title>
        <authorList>
            <person name="Brown C.T."/>
            <person name="Hug L.A."/>
            <person name="Thomas B.C."/>
            <person name="Sharon I."/>
            <person name="Castelle C.J."/>
            <person name="Singh A."/>
            <person name="Wilkins M.J."/>
            <person name="Williams K.H."/>
            <person name="Banfield J.F."/>
        </authorList>
    </citation>
    <scope>NUCLEOTIDE SEQUENCE [LARGE SCALE GENOMIC DNA]</scope>
</reference>
<gene>
    <name evidence="1" type="ORF">UV61_C0014G0017</name>
</gene>